<dbReference type="Gene3D" id="1.10.1900.10">
    <property type="entry name" value="c-terminal domain of poly(a) binding protein"/>
    <property type="match status" value="1"/>
</dbReference>
<dbReference type="EMBL" id="LK032138">
    <property type="protein sequence ID" value="CDY22978.1"/>
    <property type="molecule type" value="Genomic_DNA"/>
</dbReference>
<dbReference type="OMA" id="QFAPKIT"/>
<dbReference type="PANTHER" id="PTHR46276:SF1">
    <property type="entry name" value="E3 UBIQUITIN-PROTEIN LIGASE UBR5"/>
    <property type="match status" value="1"/>
</dbReference>
<accession>A0A078GEC3</accession>
<dbReference type="SUPFAM" id="SSF63570">
    <property type="entry name" value="PABC (PABP) domain"/>
    <property type="match status" value="1"/>
</dbReference>
<dbReference type="SMART" id="SM00517">
    <property type="entry name" value="PolyA"/>
    <property type="match status" value="1"/>
</dbReference>
<reference evidence="2 3" key="1">
    <citation type="journal article" date="2014" name="Science">
        <title>Plant genetics. Early allopolyploid evolution in the post-Neolithic Brassica napus oilseed genome.</title>
        <authorList>
            <person name="Chalhoub B."/>
            <person name="Denoeud F."/>
            <person name="Liu S."/>
            <person name="Parkin I.A."/>
            <person name="Tang H."/>
            <person name="Wang X."/>
            <person name="Chiquet J."/>
            <person name="Belcram H."/>
            <person name="Tong C."/>
            <person name="Samans B."/>
            <person name="Correa M."/>
            <person name="Da Silva C."/>
            <person name="Just J."/>
            <person name="Falentin C."/>
            <person name="Koh C.S."/>
            <person name="Le Clainche I."/>
            <person name="Bernard M."/>
            <person name="Bento P."/>
            <person name="Noel B."/>
            <person name="Labadie K."/>
            <person name="Alberti A."/>
            <person name="Charles M."/>
            <person name="Arnaud D."/>
            <person name="Guo H."/>
            <person name="Daviaud C."/>
            <person name="Alamery S."/>
            <person name="Jabbari K."/>
            <person name="Zhao M."/>
            <person name="Edger P.P."/>
            <person name="Chelaifa H."/>
            <person name="Tack D."/>
            <person name="Lassalle G."/>
            <person name="Mestiri I."/>
            <person name="Schnel N."/>
            <person name="Le Paslier M.C."/>
            <person name="Fan G."/>
            <person name="Renault V."/>
            <person name="Bayer P.E."/>
            <person name="Golicz A.A."/>
            <person name="Manoli S."/>
            <person name="Lee T.H."/>
            <person name="Thi V.H."/>
            <person name="Chalabi S."/>
            <person name="Hu Q."/>
            <person name="Fan C."/>
            <person name="Tollenaere R."/>
            <person name="Lu Y."/>
            <person name="Battail C."/>
            <person name="Shen J."/>
            <person name="Sidebottom C.H."/>
            <person name="Wang X."/>
            <person name="Canaguier A."/>
            <person name="Chauveau A."/>
            <person name="Berard A."/>
            <person name="Deniot G."/>
            <person name="Guan M."/>
            <person name="Liu Z."/>
            <person name="Sun F."/>
            <person name="Lim Y.P."/>
            <person name="Lyons E."/>
            <person name="Town C.D."/>
            <person name="Bancroft I."/>
            <person name="Wang X."/>
            <person name="Meng J."/>
            <person name="Ma J."/>
            <person name="Pires J.C."/>
            <person name="King G.J."/>
            <person name="Brunel D."/>
            <person name="Delourme R."/>
            <person name="Renard M."/>
            <person name="Aury J.M."/>
            <person name="Adams K.L."/>
            <person name="Batley J."/>
            <person name="Snowdon R.J."/>
            <person name="Tost J."/>
            <person name="Edwards D."/>
            <person name="Zhou Y."/>
            <person name="Hua W."/>
            <person name="Sharpe A.G."/>
            <person name="Paterson A.H."/>
            <person name="Guan C."/>
            <person name="Wincker P."/>
        </authorList>
    </citation>
    <scope>NUCLEOTIDE SEQUENCE [LARGE SCALE GENOMIC DNA]</scope>
    <source>
        <strain evidence="3">cv. Darmor-bzh</strain>
    </source>
</reference>
<dbReference type="GO" id="GO:0003723">
    <property type="term" value="F:RNA binding"/>
    <property type="evidence" value="ECO:0007669"/>
    <property type="project" value="InterPro"/>
</dbReference>
<dbReference type="PANTHER" id="PTHR46276">
    <property type="entry name" value="E3 UBIQUITIN-PROTEIN LIGASE UBR5"/>
    <property type="match status" value="1"/>
</dbReference>
<dbReference type="PROSITE" id="PS51309">
    <property type="entry name" value="PABC"/>
    <property type="match status" value="1"/>
</dbReference>
<evidence type="ECO:0000259" key="1">
    <source>
        <dbReference type="PROSITE" id="PS51309"/>
    </source>
</evidence>
<gene>
    <name evidence="2" type="primary">BnaC03g40910D</name>
    <name evidence="2" type="ORF">GSBRNA2T00021392001</name>
</gene>
<keyword evidence="3" id="KW-1185">Reference proteome</keyword>
<dbReference type="Gramene" id="CDY22978">
    <property type="protein sequence ID" value="CDY22978"/>
    <property type="gene ID" value="GSBRNA2T00021392001"/>
</dbReference>
<evidence type="ECO:0000313" key="3">
    <source>
        <dbReference type="Proteomes" id="UP000028999"/>
    </source>
</evidence>
<dbReference type="InterPro" id="IPR002004">
    <property type="entry name" value="PABP_HYD_C"/>
</dbReference>
<dbReference type="STRING" id="3708.A0A078GEC3"/>
<proteinExistence type="predicted"/>
<sequence>MPPPPVAVYRSDDFLAHFLEQRTLIGETLYPLVELLQPLFAPKITGMLLELPRTQIFRCIESPEVLKEKVNEAIDVLVDWYPQQMKLNEQEAKEFRAAMLLSKL</sequence>
<feature type="domain" description="PABC" evidence="1">
    <location>
        <begin position="5"/>
        <end position="82"/>
    </location>
</feature>
<dbReference type="InterPro" id="IPR036053">
    <property type="entry name" value="PABP-dom"/>
</dbReference>
<evidence type="ECO:0000313" key="2">
    <source>
        <dbReference type="EMBL" id="CDY22978.1"/>
    </source>
</evidence>
<dbReference type="AlphaFoldDB" id="A0A078GEC3"/>
<dbReference type="Pfam" id="PF00658">
    <property type="entry name" value="MLLE"/>
    <property type="match status" value="1"/>
</dbReference>
<organism evidence="2 3">
    <name type="scientific">Brassica napus</name>
    <name type="common">Rape</name>
    <dbReference type="NCBI Taxonomy" id="3708"/>
    <lineage>
        <taxon>Eukaryota</taxon>
        <taxon>Viridiplantae</taxon>
        <taxon>Streptophyta</taxon>
        <taxon>Embryophyta</taxon>
        <taxon>Tracheophyta</taxon>
        <taxon>Spermatophyta</taxon>
        <taxon>Magnoliopsida</taxon>
        <taxon>eudicotyledons</taxon>
        <taxon>Gunneridae</taxon>
        <taxon>Pentapetalae</taxon>
        <taxon>rosids</taxon>
        <taxon>malvids</taxon>
        <taxon>Brassicales</taxon>
        <taxon>Brassicaceae</taxon>
        <taxon>Brassiceae</taxon>
        <taxon>Brassica</taxon>
    </lineage>
</organism>
<dbReference type="Proteomes" id="UP000028999">
    <property type="component" value="Unassembled WGS sequence"/>
</dbReference>
<name>A0A078GEC3_BRANA</name>
<protein>
    <submittedName>
        <fullName evidence="2">BnaC03g40910D protein</fullName>
    </submittedName>
</protein>
<dbReference type="PaxDb" id="3708-A0A078GEC3"/>